<accession>A0A285BZ85</accession>
<evidence type="ECO:0000256" key="3">
    <source>
        <dbReference type="ARBA" id="ARBA00023125"/>
    </source>
</evidence>
<proteinExistence type="inferred from homology"/>
<dbReference type="InterPro" id="IPR000055">
    <property type="entry name" value="Restrct_endonuc_typeI_TRD"/>
</dbReference>
<dbReference type="REBASE" id="217130">
    <property type="entry name" value="S1.NurNm15ORF2051P"/>
</dbReference>
<dbReference type="InterPro" id="IPR052021">
    <property type="entry name" value="Type-I_RS_S_subunit"/>
</dbReference>
<dbReference type="EMBL" id="LT907782">
    <property type="protein sequence ID" value="SNX60582.1"/>
    <property type="molecule type" value="Genomic_DNA"/>
</dbReference>
<dbReference type="InterPro" id="IPR044946">
    <property type="entry name" value="Restrct_endonuc_typeI_TRD_sf"/>
</dbReference>
<feature type="domain" description="Type I restriction modification DNA specificity" evidence="5">
    <location>
        <begin position="36"/>
        <end position="195"/>
    </location>
</feature>
<dbReference type="AlphaFoldDB" id="A0A285BZ85"/>
<evidence type="ECO:0000256" key="4">
    <source>
        <dbReference type="SAM" id="MobiDB-lite"/>
    </source>
</evidence>
<dbReference type="CDD" id="cd17262">
    <property type="entry name" value="RMtype1_S_Aco12261I-TRD2-CR2"/>
    <property type="match status" value="1"/>
</dbReference>
<dbReference type="Proteomes" id="UP000242498">
    <property type="component" value="Chromosome I"/>
</dbReference>
<dbReference type="GO" id="GO:0003677">
    <property type="term" value="F:DNA binding"/>
    <property type="evidence" value="ECO:0007669"/>
    <property type="project" value="UniProtKB-KW"/>
</dbReference>
<dbReference type="Gene3D" id="1.10.287.1120">
    <property type="entry name" value="Bipartite methylase S protein"/>
    <property type="match status" value="2"/>
</dbReference>
<reference evidence="6 7" key="1">
    <citation type="submission" date="2017-08" db="EMBL/GenBank/DDBJ databases">
        <authorList>
            <person name="de Groot N.N."/>
        </authorList>
    </citation>
    <scope>NUCLEOTIDE SEQUENCE [LARGE SCALE GENOMIC DNA]</scope>
    <source>
        <strain evidence="6 7">Nm15</strain>
    </source>
</reference>
<evidence type="ECO:0000259" key="5">
    <source>
        <dbReference type="Pfam" id="PF01420"/>
    </source>
</evidence>
<keyword evidence="3" id="KW-0238">DNA-binding</keyword>
<feature type="domain" description="Type I restriction modification DNA specificity" evidence="5">
    <location>
        <begin position="236"/>
        <end position="409"/>
    </location>
</feature>
<dbReference type="Gene3D" id="3.90.220.20">
    <property type="entry name" value="DNA methylase specificity domains"/>
    <property type="match status" value="2"/>
</dbReference>
<feature type="region of interest" description="Disordered" evidence="4">
    <location>
        <begin position="422"/>
        <end position="443"/>
    </location>
</feature>
<comment type="similarity">
    <text evidence="1">Belongs to the type-I restriction system S methylase family.</text>
</comment>
<dbReference type="OrthoDB" id="5298944at2"/>
<protein>
    <submittedName>
        <fullName evidence="6">Type I restriction enzyme, S subunit</fullName>
    </submittedName>
</protein>
<dbReference type="GO" id="GO:0009307">
    <property type="term" value="P:DNA restriction-modification system"/>
    <property type="evidence" value="ECO:0007669"/>
    <property type="project" value="UniProtKB-KW"/>
</dbReference>
<evidence type="ECO:0000313" key="7">
    <source>
        <dbReference type="Proteomes" id="UP000242498"/>
    </source>
</evidence>
<organism evidence="6 7">
    <name type="scientific">Nitrosomonas ureae</name>
    <dbReference type="NCBI Taxonomy" id="44577"/>
    <lineage>
        <taxon>Bacteria</taxon>
        <taxon>Pseudomonadati</taxon>
        <taxon>Pseudomonadota</taxon>
        <taxon>Betaproteobacteria</taxon>
        <taxon>Nitrosomonadales</taxon>
        <taxon>Nitrosomonadaceae</taxon>
        <taxon>Nitrosomonas</taxon>
    </lineage>
</organism>
<gene>
    <name evidence="6" type="ORF">SAMN06296273_2048</name>
</gene>
<feature type="compositionally biased region" description="Basic and acidic residues" evidence="4">
    <location>
        <begin position="431"/>
        <end position="443"/>
    </location>
</feature>
<evidence type="ECO:0000256" key="1">
    <source>
        <dbReference type="ARBA" id="ARBA00010923"/>
    </source>
</evidence>
<dbReference type="RefSeq" id="WP_096293186.1">
    <property type="nucleotide sequence ID" value="NZ_LT907782.1"/>
</dbReference>
<evidence type="ECO:0000313" key="6">
    <source>
        <dbReference type="EMBL" id="SNX60582.1"/>
    </source>
</evidence>
<keyword evidence="2" id="KW-0680">Restriction system</keyword>
<dbReference type="Pfam" id="PF01420">
    <property type="entry name" value="Methylase_S"/>
    <property type="match status" value="2"/>
</dbReference>
<name>A0A285BZ85_9PROT</name>
<evidence type="ECO:0000256" key="2">
    <source>
        <dbReference type="ARBA" id="ARBA00022747"/>
    </source>
</evidence>
<sequence>MNDKNKLGTSTHHSSFTTHNSLVPKLRFPEFREAGEWNEKPLGKICDVLNNCRKPITSSNRVSGPYPYYGASGIVDYVNDFIFDGRLLLIGEDGAKWGAYEKTAFIVAGKYWVNNHAHVLKPFGVNDTLLENYLTMLDLGPFITGAAPPKLTLGKLKEVPVPVPSLLGEQQKIADCFASIDELITLEAQKLDTLKTHKKGLMQQLFPAEGETLPRLRFPEFRTAREWIECDFYDLLEDVLDFRGRTPLKLGMDWGGGSIISLSANNVKNGYIDFDAECNLGSEALYEKWMGKVNLEKGDIVFTMEAPLGNALLVPDSRRYILSQRVVAFKTKKDISSEFLIQLIWSPEFQNEMERLSTGSTAKGINQKTLKNVSVRVPSEENEQQKIADGLSSIDELITAQTQKLDTLKAHKRGLMQQLFPSFGGVDDETERGGHPVGDEAQG</sequence>
<dbReference type="PANTHER" id="PTHR30408">
    <property type="entry name" value="TYPE-1 RESTRICTION ENZYME ECOKI SPECIFICITY PROTEIN"/>
    <property type="match status" value="1"/>
</dbReference>
<dbReference type="SUPFAM" id="SSF116734">
    <property type="entry name" value="DNA methylase specificity domain"/>
    <property type="match status" value="2"/>
</dbReference>
<dbReference type="PANTHER" id="PTHR30408:SF12">
    <property type="entry name" value="TYPE I RESTRICTION ENZYME MJAVIII SPECIFICITY SUBUNIT"/>
    <property type="match status" value="1"/>
</dbReference>